<dbReference type="AlphaFoldDB" id="A0A2I0ART7"/>
<name>A0A2I0ART7_9ASPA</name>
<keyword evidence="5 11" id="KW-0418">Kinase</keyword>
<gene>
    <name evidence="11" type="primary">WNK1</name>
    <name evidence="11" type="ORF">AXF42_Ash012975</name>
</gene>
<dbReference type="GO" id="GO:0106310">
    <property type="term" value="F:protein serine kinase activity"/>
    <property type="evidence" value="ECO:0007669"/>
    <property type="project" value="RHEA"/>
</dbReference>
<dbReference type="EC" id="2.7.11.1" evidence="1"/>
<keyword evidence="6" id="KW-0067">ATP-binding</keyword>
<evidence type="ECO:0000256" key="8">
    <source>
        <dbReference type="ARBA" id="ARBA00048679"/>
    </source>
</evidence>
<dbReference type="PANTHER" id="PTHR13902">
    <property type="entry name" value="SERINE/THREONINE-PROTEIN KINASE WNK WITH NO LYSINE -RELATED"/>
    <property type="match status" value="1"/>
</dbReference>
<evidence type="ECO:0000256" key="4">
    <source>
        <dbReference type="ARBA" id="ARBA00022741"/>
    </source>
</evidence>
<organism evidence="11 12">
    <name type="scientific">Apostasia shenzhenica</name>
    <dbReference type="NCBI Taxonomy" id="1088818"/>
    <lineage>
        <taxon>Eukaryota</taxon>
        <taxon>Viridiplantae</taxon>
        <taxon>Streptophyta</taxon>
        <taxon>Embryophyta</taxon>
        <taxon>Tracheophyta</taxon>
        <taxon>Spermatophyta</taxon>
        <taxon>Magnoliopsida</taxon>
        <taxon>Liliopsida</taxon>
        <taxon>Asparagales</taxon>
        <taxon>Orchidaceae</taxon>
        <taxon>Apostasioideae</taxon>
        <taxon>Apostasia</taxon>
    </lineage>
</organism>
<feature type="compositionally biased region" description="Basic and acidic residues" evidence="9">
    <location>
        <begin position="295"/>
        <end position="307"/>
    </location>
</feature>
<dbReference type="InterPro" id="IPR000719">
    <property type="entry name" value="Prot_kinase_dom"/>
</dbReference>
<dbReference type="Pfam" id="PF00069">
    <property type="entry name" value="Pkinase"/>
    <property type="match status" value="1"/>
</dbReference>
<keyword evidence="4" id="KW-0547">Nucleotide-binding</keyword>
<comment type="catalytic activity">
    <reaction evidence="7">
        <text>L-threonyl-[protein] + ATP = O-phospho-L-threonyl-[protein] + ADP + H(+)</text>
        <dbReference type="Rhea" id="RHEA:46608"/>
        <dbReference type="Rhea" id="RHEA-COMP:11060"/>
        <dbReference type="Rhea" id="RHEA-COMP:11605"/>
        <dbReference type="ChEBI" id="CHEBI:15378"/>
        <dbReference type="ChEBI" id="CHEBI:30013"/>
        <dbReference type="ChEBI" id="CHEBI:30616"/>
        <dbReference type="ChEBI" id="CHEBI:61977"/>
        <dbReference type="ChEBI" id="CHEBI:456216"/>
        <dbReference type="EC" id="2.7.11.1"/>
    </reaction>
</comment>
<dbReference type="GO" id="GO:0004674">
    <property type="term" value="F:protein serine/threonine kinase activity"/>
    <property type="evidence" value="ECO:0007669"/>
    <property type="project" value="UniProtKB-KW"/>
</dbReference>
<dbReference type="InterPro" id="IPR050588">
    <property type="entry name" value="WNK_Ser-Thr_kinase"/>
</dbReference>
<evidence type="ECO:0000256" key="9">
    <source>
        <dbReference type="SAM" id="MobiDB-lite"/>
    </source>
</evidence>
<dbReference type="InterPro" id="IPR024678">
    <property type="entry name" value="Kinase_OSR1/WNK_CCT"/>
</dbReference>
<feature type="region of interest" description="Disordered" evidence="9">
    <location>
        <begin position="292"/>
        <end position="364"/>
    </location>
</feature>
<dbReference type="Pfam" id="PF12202">
    <property type="entry name" value="OSR1_C"/>
    <property type="match status" value="1"/>
</dbReference>
<evidence type="ECO:0000256" key="3">
    <source>
        <dbReference type="ARBA" id="ARBA00022679"/>
    </source>
</evidence>
<dbReference type="EMBL" id="KZ451955">
    <property type="protein sequence ID" value="PKA58252.1"/>
    <property type="molecule type" value="Genomic_DNA"/>
</dbReference>
<dbReference type="GO" id="GO:0005524">
    <property type="term" value="F:ATP binding"/>
    <property type="evidence" value="ECO:0007669"/>
    <property type="project" value="UniProtKB-KW"/>
</dbReference>
<evidence type="ECO:0000256" key="6">
    <source>
        <dbReference type="ARBA" id="ARBA00022840"/>
    </source>
</evidence>
<dbReference type="Gene3D" id="1.10.510.10">
    <property type="entry name" value="Transferase(Phosphotransferase) domain 1"/>
    <property type="match status" value="1"/>
</dbReference>
<evidence type="ECO:0000259" key="10">
    <source>
        <dbReference type="PROSITE" id="PS50011"/>
    </source>
</evidence>
<reference evidence="11 12" key="1">
    <citation type="journal article" date="2017" name="Nature">
        <title>The Apostasia genome and the evolution of orchids.</title>
        <authorList>
            <person name="Zhang G.Q."/>
            <person name="Liu K.W."/>
            <person name="Li Z."/>
            <person name="Lohaus R."/>
            <person name="Hsiao Y.Y."/>
            <person name="Niu S.C."/>
            <person name="Wang J.Y."/>
            <person name="Lin Y.C."/>
            <person name="Xu Q."/>
            <person name="Chen L.J."/>
            <person name="Yoshida K."/>
            <person name="Fujiwara S."/>
            <person name="Wang Z.W."/>
            <person name="Zhang Y.Q."/>
            <person name="Mitsuda N."/>
            <person name="Wang M."/>
            <person name="Liu G.H."/>
            <person name="Pecoraro L."/>
            <person name="Huang H.X."/>
            <person name="Xiao X.J."/>
            <person name="Lin M."/>
            <person name="Wu X.Y."/>
            <person name="Wu W.L."/>
            <person name="Chen Y.Y."/>
            <person name="Chang S.B."/>
            <person name="Sakamoto S."/>
            <person name="Ohme-Takagi M."/>
            <person name="Yagi M."/>
            <person name="Zeng S.J."/>
            <person name="Shen C.Y."/>
            <person name="Yeh C.M."/>
            <person name="Luo Y.B."/>
            <person name="Tsai W.C."/>
            <person name="Van de Peer Y."/>
            <person name="Liu Z.J."/>
        </authorList>
    </citation>
    <scope>NUCLEOTIDE SEQUENCE [LARGE SCALE GENOMIC DNA]</scope>
    <source>
        <strain evidence="12">cv. Shenzhen</strain>
        <tissue evidence="11">Stem</tissue>
    </source>
</reference>
<dbReference type="OrthoDB" id="4062651at2759"/>
<feature type="compositionally biased region" description="Low complexity" evidence="9">
    <location>
        <begin position="322"/>
        <end position="333"/>
    </location>
</feature>
<proteinExistence type="predicted"/>
<evidence type="ECO:0000256" key="1">
    <source>
        <dbReference type="ARBA" id="ARBA00012513"/>
    </source>
</evidence>
<dbReference type="InterPro" id="IPR011009">
    <property type="entry name" value="Kinase-like_dom_sf"/>
</dbReference>
<evidence type="ECO:0000256" key="7">
    <source>
        <dbReference type="ARBA" id="ARBA00047899"/>
    </source>
</evidence>
<evidence type="ECO:0000313" key="11">
    <source>
        <dbReference type="EMBL" id="PKA58252.1"/>
    </source>
</evidence>
<accession>A0A2I0ART7</accession>
<evidence type="ECO:0000256" key="5">
    <source>
        <dbReference type="ARBA" id="ARBA00022777"/>
    </source>
</evidence>
<protein>
    <recommendedName>
        <fullName evidence="1">non-specific serine/threonine protein kinase</fullName>
        <ecNumber evidence="1">2.7.11.1</ecNumber>
    </recommendedName>
</protein>
<dbReference type="Gene3D" id="3.10.20.90">
    <property type="entry name" value="Phosphatidylinositol 3-kinase Catalytic Subunit, Chain A, domain 1"/>
    <property type="match status" value="1"/>
</dbReference>
<dbReference type="SUPFAM" id="SSF56112">
    <property type="entry name" value="Protein kinase-like (PK-like)"/>
    <property type="match status" value="1"/>
</dbReference>
<dbReference type="STRING" id="1088818.A0A2I0ART7"/>
<dbReference type="Proteomes" id="UP000236161">
    <property type="component" value="Unassembled WGS sequence"/>
</dbReference>
<evidence type="ECO:0000313" key="12">
    <source>
        <dbReference type="Proteomes" id="UP000236161"/>
    </source>
</evidence>
<sequence>MKFDVLLWAGTPEFMAPEVYEGAYNELVDIYSFGMCVLEMVTLEYPYSECTHPAQIYKKVISGTKPNAFYKVQDPEVRDFIEKCIARAAGRLSARELINDPFLRSDEQSLSTREGGITSMAPIMQQPSHSLVSSLKNGSLHACGVVHPDDQFCDVMLENLCGRGTTVSRTRTIKCSHWVEDEPCANLFITTKGIMKEDGKIVLRFRISDREGHVRNIYFPFDLEADAALGVAAEMVAELNIADHDVARIAQMIDSQVSSLAPEWKPHPNIGKTPGYMMPSFCDHKHEISSTVSCSHHDNAPHGRFSEISEDDDGSEDHVTESTQTLSSSQSDSFYISNSSDKEEDSPPNMLEDHETKTHPEPMQVRSFVNLESSDFKTENKNANPSTLETIKSFHLGTNFSYHISFQDDTTEPSLNKGSANGNQLIGRQKWRSCLGNPTSFISANFFSSIFIRRTELQ</sequence>
<comment type="catalytic activity">
    <reaction evidence="8">
        <text>L-seryl-[protein] + ATP = O-phospho-L-seryl-[protein] + ADP + H(+)</text>
        <dbReference type="Rhea" id="RHEA:17989"/>
        <dbReference type="Rhea" id="RHEA-COMP:9863"/>
        <dbReference type="Rhea" id="RHEA-COMP:11604"/>
        <dbReference type="ChEBI" id="CHEBI:15378"/>
        <dbReference type="ChEBI" id="CHEBI:29999"/>
        <dbReference type="ChEBI" id="CHEBI:30616"/>
        <dbReference type="ChEBI" id="CHEBI:83421"/>
        <dbReference type="ChEBI" id="CHEBI:456216"/>
        <dbReference type="EC" id="2.7.11.1"/>
    </reaction>
</comment>
<keyword evidence="2" id="KW-0723">Serine/threonine-protein kinase</keyword>
<evidence type="ECO:0000256" key="2">
    <source>
        <dbReference type="ARBA" id="ARBA00022527"/>
    </source>
</evidence>
<feature type="domain" description="Protein kinase" evidence="10">
    <location>
        <begin position="1"/>
        <end position="103"/>
    </location>
</feature>
<keyword evidence="12" id="KW-1185">Reference proteome</keyword>
<keyword evidence="3 11" id="KW-0808">Transferase</keyword>
<dbReference type="PROSITE" id="PS50011">
    <property type="entry name" value="PROTEIN_KINASE_DOM"/>
    <property type="match status" value="1"/>
</dbReference>
<feature type="compositionally biased region" description="Basic and acidic residues" evidence="9">
    <location>
        <begin position="351"/>
        <end position="360"/>
    </location>
</feature>